<evidence type="ECO:0000313" key="4">
    <source>
        <dbReference type="Proteomes" id="UP000000268"/>
    </source>
</evidence>
<dbReference type="InterPro" id="IPR051610">
    <property type="entry name" value="GPI/OXD"/>
</dbReference>
<sequence>MQTLPNEIVRHNAAISKKVMLRSGEISQLTQFSQARFPAGQMAKAHSHPDMYEVFFVEAGTGTMQIEGITHTLTPGICITVEPHEVHEVVNTGQEDLVLTYFGLQADI</sequence>
<dbReference type="Pfam" id="PF07883">
    <property type="entry name" value="Cupin_2"/>
    <property type="match status" value="1"/>
</dbReference>
<dbReference type="InterPro" id="IPR014710">
    <property type="entry name" value="RmlC-like_jellyroll"/>
</dbReference>
<organism evidence="3 4">
    <name type="scientific">Acaryochloris marina (strain MBIC 11017)</name>
    <dbReference type="NCBI Taxonomy" id="329726"/>
    <lineage>
        <taxon>Bacteria</taxon>
        <taxon>Bacillati</taxon>
        <taxon>Cyanobacteriota</taxon>
        <taxon>Cyanophyceae</taxon>
        <taxon>Acaryochloridales</taxon>
        <taxon>Acaryochloridaceae</taxon>
        <taxon>Acaryochloris</taxon>
    </lineage>
</organism>
<evidence type="ECO:0000256" key="1">
    <source>
        <dbReference type="ARBA" id="ARBA00022723"/>
    </source>
</evidence>
<gene>
    <name evidence="3" type="ordered locus">AM1_4507</name>
</gene>
<protein>
    <submittedName>
        <fullName evidence="3">Cupin domain protein</fullName>
    </submittedName>
</protein>
<evidence type="ECO:0000313" key="3">
    <source>
        <dbReference type="EMBL" id="ABW29484.1"/>
    </source>
</evidence>
<dbReference type="PANTHER" id="PTHR35848:SF6">
    <property type="entry name" value="CUPIN TYPE-2 DOMAIN-CONTAINING PROTEIN"/>
    <property type="match status" value="1"/>
</dbReference>
<proteinExistence type="predicted"/>
<dbReference type="KEGG" id="amr:AM1_4507"/>
<dbReference type="HOGENOM" id="CLU_170530_0_0_3"/>
<dbReference type="eggNOG" id="COG0662">
    <property type="taxonomic scope" value="Bacteria"/>
</dbReference>
<reference evidence="3 4" key="1">
    <citation type="journal article" date="2008" name="Proc. Natl. Acad. Sci. U.S.A.">
        <title>Niche adaptation and genome expansion in the chlorophyll d-producing cyanobacterium Acaryochloris marina.</title>
        <authorList>
            <person name="Swingley W.D."/>
            <person name="Chen M."/>
            <person name="Cheung P.C."/>
            <person name="Conrad A.L."/>
            <person name="Dejesa L.C."/>
            <person name="Hao J."/>
            <person name="Honchak B.M."/>
            <person name="Karbach L.E."/>
            <person name="Kurdoglu A."/>
            <person name="Lahiri S."/>
            <person name="Mastrian S.D."/>
            <person name="Miyashita H."/>
            <person name="Page L."/>
            <person name="Ramakrishna P."/>
            <person name="Satoh S."/>
            <person name="Sattley W.M."/>
            <person name="Shimada Y."/>
            <person name="Taylor H.L."/>
            <person name="Tomo T."/>
            <person name="Tsuchiya T."/>
            <person name="Wang Z.T."/>
            <person name="Raymond J."/>
            <person name="Mimuro M."/>
            <person name="Blankenship R.E."/>
            <person name="Touchman J.W."/>
        </authorList>
    </citation>
    <scope>NUCLEOTIDE SEQUENCE [LARGE SCALE GENOMIC DNA]</scope>
    <source>
        <strain evidence="4">MBIC 11017</strain>
    </source>
</reference>
<evidence type="ECO:0000259" key="2">
    <source>
        <dbReference type="Pfam" id="PF07883"/>
    </source>
</evidence>
<dbReference type="SUPFAM" id="SSF51182">
    <property type="entry name" value="RmlC-like cupins"/>
    <property type="match status" value="1"/>
</dbReference>
<name>B0CG37_ACAM1</name>
<accession>B0CG37</accession>
<dbReference type="PANTHER" id="PTHR35848">
    <property type="entry name" value="OXALATE-BINDING PROTEIN"/>
    <property type="match status" value="1"/>
</dbReference>
<dbReference type="InterPro" id="IPR011051">
    <property type="entry name" value="RmlC_Cupin_sf"/>
</dbReference>
<feature type="domain" description="Cupin type-2" evidence="2">
    <location>
        <begin position="36"/>
        <end position="100"/>
    </location>
</feature>
<dbReference type="AlphaFoldDB" id="B0CG37"/>
<dbReference type="EMBL" id="CP000828">
    <property type="protein sequence ID" value="ABW29484.1"/>
    <property type="molecule type" value="Genomic_DNA"/>
</dbReference>
<keyword evidence="4" id="KW-1185">Reference proteome</keyword>
<dbReference type="Gene3D" id="2.60.120.10">
    <property type="entry name" value="Jelly Rolls"/>
    <property type="match status" value="1"/>
</dbReference>
<dbReference type="STRING" id="329726.AM1_4507"/>
<dbReference type="Proteomes" id="UP000000268">
    <property type="component" value="Chromosome"/>
</dbReference>
<dbReference type="InterPro" id="IPR013096">
    <property type="entry name" value="Cupin_2"/>
</dbReference>
<keyword evidence="1" id="KW-0479">Metal-binding</keyword>
<dbReference type="GO" id="GO:0046872">
    <property type="term" value="F:metal ion binding"/>
    <property type="evidence" value="ECO:0007669"/>
    <property type="project" value="UniProtKB-KW"/>
</dbReference>